<evidence type="ECO:0000256" key="1">
    <source>
        <dbReference type="SAM" id="MobiDB-lite"/>
    </source>
</evidence>
<proteinExistence type="predicted"/>
<feature type="region of interest" description="Disordered" evidence="1">
    <location>
        <begin position="235"/>
        <end position="258"/>
    </location>
</feature>
<dbReference type="EMBL" id="LUUI01000092">
    <property type="protein sequence ID" value="OAI16917.1"/>
    <property type="molecule type" value="Genomic_DNA"/>
</dbReference>
<dbReference type="RefSeq" id="WP_066980669.1">
    <property type="nucleotide sequence ID" value="NZ_LUUI01000092.1"/>
</dbReference>
<dbReference type="STRING" id="980561.A1359_06915"/>
<keyword evidence="3" id="KW-1185">Reference proteome</keyword>
<sequence length="537" mass="59705">MALADSRLEMRVRPASVIEAELDVAMLGHCPGNARWDLLLENAQTVREIARLGFGEQIEALMQCFEMAKKLAQQQFIPIDQAALEVYKQLSADKQAQLELYNLPIPLVSLAHFQVLFPQAERQATAYRSQLAGNTAWLPAAIADFFQSSQPGTFADGAKKLWLLRIPEADAQQGFLPDPQADYSQPQGLKGFDRAMLIPNLGAIAMPDLERLQIPPNLLDVRRMRLVNPDPVFLPCTQSTADDHRERRRSEEIPHPGNPWTLQSLLTPILTSLKKRRPDLQCLFSLPLEQVSEGSLPTVANEAKQAIAQARTSENAGLHAIQFLFPYLSNKDRALSSPVGLIAGAMVETSQRLGPWRSIAGRPLPGMWQLYPPVPSQQVLALREQPGVGVLLSYKGRLELDDERRAAPVVGVNGFLNRKLSTAQLEGYQSGEVARFLGWLQRQLIRLGESWLFNSDVRDPLGKAQLTQFFTRLHKAGALRGALAEQAFSITATHDNESTVIYEIELAPVFPIDRIILNFSHNLGSNSSQWQLDIKNG</sequence>
<accession>A0A177NG11</accession>
<evidence type="ECO:0000313" key="2">
    <source>
        <dbReference type="EMBL" id="OAI16917.1"/>
    </source>
</evidence>
<dbReference type="AlphaFoldDB" id="A0A177NG11"/>
<feature type="compositionally biased region" description="Basic and acidic residues" evidence="1">
    <location>
        <begin position="241"/>
        <end position="254"/>
    </location>
</feature>
<dbReference type="OrthoDB" id="9177104at2"/>
<name>A0A177NG11_9GAMM</name>
<dbReference type="Proteomes" id="UP000078476">
    <property type="component" value="Unassembled WGS sequence"/>
</dbReference>
<gene>
    <name evidence="2" type="ORF">A1359_06915</name>
</gene>
<reference evidence="2 3" key="1">
    <citation type="submission" date="2016-03" db="EMBL/GenBank/DDBJ databases">
        <authorList>
            <person name="Ploux O."/>
        </authorList>
    </citation>
    <scope>NUCLEOTIDE SEQUENCE [LARGE SCALE GENOMIC DNA]</scope>
    <source>
        <strain evidence="2 3">R-45370</strain>
    </source>
</reference>
<comment type="caution">
    <text evidence="2">The sequence shown here is derived from an EMBL/GenBank/DDBJ whole genome shotgun (WGS) entry which is preliminary data.</text>
</comment>
<evidence type="ECO:0000313" key="3">
    <source>
        <dbReference type="Proteomes" id="UP000078476"/>
    </source>
</evidence>
<protein>
    <submittedName>
        <fullName evidence="2">Uncharacterized protein</fullName>
    </submittedName>
</protein>
<organism evidence="2 3">
    <name type="scientific">Methylomonas lenta</name>
    <dbReference type="NCBI Taxonomy" id="980561"/>
    <lineage>
        <taxon>Bacteria</taxon>
        <taxon>Pseudomonadati</taxon>
        <taxon>Pseudomonadota</taxon>
        <taxon>Gammaproteobacteria</taxon>
        <taxon>Methylococcales</taxon>
        <taxon>Methylococcaceae</taxon>
        <taxon>Methylomonas</taxon>
    </lineage>
</organism>